<dbReference type="Gene3D" id="1.10.3910.10">
    <property type="entry name" value="SP0561-like"/>
    <property type="match status" value="1"/>
</dbReference>
<feature type="domain" description="DUF1858" evidence="1">
    <location>
        <begin position="11"/>
        <end position="63"/>
    </location>
</feature>
<dbReference type="NCBIfam" id="TIGR03980">
    <property type="entry name" value="prismane_assoc"/>
    <property type="match status" value="1"/>
</dbReference>
<sequence length="78" mass="8756">MMFASSKPSAIDPDMSLDEIMRRWPVTVSVFMKRRMSCVGCPIASFHTIVDAAEEYHLDEDQFAEELALAIAGSAKRF</sequence>
<dbReference type="EMBL" id="CP021330">
    <property type="protein sequence ID" value="AVX02936.1"/>
    <property type="molecule type" value="Genomic_DNA"/>
</dbReference>
<keyword evidence="3" id="KW-1185">Reference proteome</keyword>
<evidence type="ECO:0000313" key="3">
    <source>
        <dbReference type="Proteomes" id="UP000258927"/>
    </source>
</evidence>
<dbReference type="InterPro" id="IPR023883">
    <property type="entry name" value="CHP03980_redox-disulphide"/>
</dbReference>
<dbReference type="PANTHER" id="PTHR39341:SF1">
    <property type="entry name" value="DUF1858 DOMAIN-CONTAINING PROTEIN"/>
    <property type="match status" value="1"/>
</dbReference>
<dbReference type="KEGG" id="mmyr:MXMO3_00389"/>
<reference evidence="2 3" key="1">
    <citation type="submission" date="2017-05" db="EMBL/GenBank/DDBJ databases">
        <title>Genome Analysis of Maritalea myrionectae HL2708#5.</title>
        <authorList>
            <consortium name="Cotde Inc.-PKNU"/>
            <person name="Jang D."/>
            <person name="Oh H.-M."/>
        </authorList>
    </citation>
    <scope>NUCLEOTIDE SEQUENCE [LARGE SCALE GENOMIC DNA]</scope>
    <source>
        <strain evidence="2 3">HL2708#5</strain>
    </source>
</reference>
<dbReference type="InterPro" id="IPR015077">
    <property type="entry name" value="DUF1858"/>
</dbReference>
<dbReference type="SUPFAM" id="SSF140683">
    <property type="entry name" value="SP0561-like"/>
    <property type="match status" value="1"/>
</dbReference>
<organism evidence="2 3">
    <name type="scientific">Maritalea myrionectae</name>
    <dbReference type="NCBI Taxonomy" id="454601"/>
    <lineage>
        <taxon>Bacteria</taxon>
        <taxon>Pseudomonadati</taxon>
        <taxon>Pseudomonadota</taxon>
        <taxon>Alphaproteobacteria</taxon>
        <taxon>Hyphomicrobiales</taxon>
        <taxon>Devosiaceae</taxon>
        <taxon>Maritalea</taxon>
    </lineage>
</organism>
<protein>
    <recommendedName>
        <fullName evidence="1">DUF1858 domain-containing protein</fullName>
    </recommendedName>
</protein>
<dbReference type="AlphaFoldDB" id="A0A2R4MAN7"/>
<dbReference type="RefSeq" id="WP_342773369.1">
    <property type="nucleotide sequence ID" value="NZ_CP021330.1"/>
</dbReference>
<evidence type="ECO:0000259" key="1">
    <source>
        <dbReference type="Pfam" id="PF08984"/>
    </source>
</evidence>
<gene>
    <name evidence="2" type="ORF">MXMO3_00389</name>
</gene>
<dbReference type="PANTHER" id="PTHR39341">
    <property type="entry name" value="BSL7085 PROTEIN"/>
    <property type="match status" value="1"/>
</dbReference>
<proteinExistence type="predicted"/>
<dbReference type="Proteomes" id="UP000258927">
    <property type="component" value="Chromosome"/>
</dbReference>
<dbReference type="STRING" id="1122213.GCA_000423365_03101"/>
<dbReference type="InterPro" id="IPR038062">
    <property type="entry name" value="ScdA-like_N_sf"/>
</dbReference>
<accession>A0A2R4MAN7</accession>
<evidence type="ECO:0000313" key="2">
    <source>
        <dbReference type="EMBL" id="AVX02936.1"/>
    </source>
</evidence>
<name>A0A2R4MAN7_9HYPH</name>
<dbReference type="Pfam" id="PF08984">
    <property type="entry name" value="DUF1858"/>
    <property type="match status" value="1"/>
</dbReference>